<evidence type="ECO:0008006" key="4">
    <source>
        <dbReference type="Google" id="ProtNLM"/>
    </source>
</evidence>
<accession>A0ABY8X3P7</accession>
<evidence type="ECO:0000313" key="2">
    <source>
        <dbReference type="EMBL" id="WIV20060.1"/>
    </source>
</evidence>
<dbReference type="SMART" id="SM00698">
    <property type="entry name" value="MORN"/>
    <property type="match status" value="4"/>
</dbReference>
<dbReference type="Proteomes" id="UP001236415">
    <property type="component" value="Chromosome"/>
</dbReference>
<dbReference type="Gene3D" id="2.20.110.10">
    <property type="entry name" value="Histone H3 K4-specific methyltransferase SET7/9 N-terminal domain"/>
    <property type="match status" value="2"/>
</dbReference>
<organism evidence="2 3">
    <name type="scientific">Paenibacillus polygoni</name>
    <dbReference type="NCBI Taxonomy" id="3050112"/>
    <lineage>
        <taxon>Bacteria</taxon>
        <taxon>Bacillati</taxon>
        <taxon>Bacillota</taxon>
        <taxon>Bacilli</taxon>
        <taxon>Bacillales</taxon>
        <taxon>Paenibacillaceae</taxon>
        <taxon>Paenibacillus</taxon>
    </lineage>
</organism>
<evidence type="ECO:0000256" key="1">
    <source>
        <dbReference type="ARBA" id="ARBA00022737"/>
    </source>
</evidence>
<dbReference type="EMBL" id="CP127162">
    <property type="protein sequence ID" value="WIV20060.1"/>
    <property type="molecule type" value="Genomic_DNA"/>
</dbReference>
<dbReference type="InterPro" id="IPR003409">
    <property type="entry name" value="MORN"/>
</dbReference>
<sequence>MSFKIFENEMPDIYSLAYHAERVMETDHIIALHHLKEIGQLLVTKILENENVKEDDSEPFNDLSALMEIDILPIPMVTMLKKLAYLDTRESSIFIETNKVKTLMLEMYDLTAWYYKTFVNDQFVSPPLLLEPQIGTVAVPSEHERETKPNLIQSIVHIDNKKVEGVWESIQEDRIGIEYESGETYHGQIRNGLRCGTGVYRWSDGSKYEGQWFNDMEYGFGVKEYANGDRYGGEWKDGMFNGKGSYEWNDGTVYEGGWEDNLEHGYGTKTHRDGYTQKGFWTRGEFVFTKNQLNQSKP</sequence>
<evidence type="ECO:0000313" key="3">
    <source>
        <dbReference type="Proteomes" id="UP001236415"/>
    </source>
</evidence>
<keyword evidence="1" id="KW-0677">Repeat</keyword>
<name>A0ABY8X3P7_9BACL</name>
<dbReference type="SUPFAM" id="SSF82185">
    <property type="entry name" value="Histone H3 K4-specific methyltransferase SET7/9 N-terminal domain"/>
    <property type="match status" value="1"/>
</dbReference>
<dbReference type="RefSeq" id="WP_285746646.1">
    <property type="nucleotide sequence ID" value="NZ_CP127162.1"/>
</dbReference>
<dbReference type="Pfam" id="PF02493">
    <property type="entry name" value="MORN"/>
    <property type="match status" value="4"/>
</dbReference>
<protein>
    <recommendedName>
        <fullName evidence="4">MORN repeat-containing protein</fullName>
    </recommendedName>
</protein>
<gene>
    <name evidence="2" type="ORF">QPK24_04910</name>
</gene>
<proteinExistence type="predicted"/>
<reference evidence="2 3" key="1">
    <citation type="submission" date="2023-06" db="EMBL/GenBank/DDBJ databases">
        <title>Paenibacillus polygonum sp. nov., an endophytic bacterium, isolated from Polygonum lapathifolium L. in Nanji Wetland National Nature Reserve, South of Poyang Lake, Jiangxi Province, China.</title>
        <authorList>
            <person name="Yu Z."/>
        </authorList>
    </citation>
    <scope>NUCLEOTIDE SEQUENCE [LARGE SCALE GENOMIC DNA]</scope>
    <source>
        <strain evidence="2 3">C31</strain>
    </source>
</reference>
<dbReference type="PANTHER" id="PTHR23084">
    <property type="entry name" value="PHOSPHATIDYLINOSITOL-4-PHOSPHATE 5-KINASE RELATED"/>
    <property type="match status" value="1"/>
</dbReference>
<dbReference type="PANTHER" id="PTHR23084:SF179">
    <property type="entry name" value="OS10G0565000 PROTEIN"/>
    <property type="match status" value="1"/>
</dbReference>
<keyword evidence="3" id="KW-1185">Reference proteome</keyword>